<dbReference type="AlphaFoldDB" id="A0A2W4CFM7"/>
<name>A0A2W4CFM7_9HYPH</name>
<accession>A0A2W4CFM7</accession>
<evidence type="ECO:0000313" key="1">
    <source>
        <dbReference type="EMBL" id="PZM09525.1"/>
    </source>
</evidence>
<reference evidence="1 2" key="1">
    <citation type="journal article" date="2018" name="Sci. Rep.">
        <title>Rhizobium tumorigenes sp. nov., a novel plant tumorigenic bacterium isolated from cane gall tumors on thornless blackberry.</title>
        <authorList>
            <person name="Kuzmanovi N."/>
            <person name="Smalla K."/>
            <person name="Gronow S."/>
            <person name="PuBawska J."/>
        </authorList>
    </citation>
    <scope>NUCLEOTIDE SEQUENCE [LARGE SCALE GENOMIC DNA]</scope>
    <source>
        <strain evidence="1 2">CCBAU 85046</strain>
    </source>
</reference>
<evidence type="ECO:0000313" key="2">
    <source>
        <dbReference type="Proteomes" id="UP000248925"/>
    </source>
</evidence>
<protein>
    <submittedName>
        <fullName evidence="1">Uncharacterized protein</fullName>
    </submittedName>
</protein>
<dbReference type="RefSeq" id="WP_111162906.1">
    <property type="nucleotide sequence ID" value="NZ_PCDP01000059.1"/>
</dbReference>
<dbReference type="EMBL" id="PCDP01000059">
    <property type="protein sequence ID" value="PZM09525.1"/>
    <property type="molecule type" value="Genomic_DNA"/>
</dbReference>
<dbReference type="OrthoDB" id="7343943at2"/>
<comment type="caution">
    <text evidence="1">The sequence shown here is derived from an EMBL/GenBank/DDBJ whole genome shotgun (WGS) entry which is preliminary data.</text>
</comment>
<gene>
    <name evidence="1" type="ORF">CPY51_24870</name>
</gene>
<dbReference type="Proteomes" id="UP000248925">
    <property type="component" value="Unassembled WGS sequence"/>
</dbReference>
<organism evidence="1 2">
    <name type="scientific">Rhizobium tubonense</name>
    <dbReference type="NCBI Taxonomy" id="484088"/>
    <lineage>
        <taxon>Bacteria</taxon>
        <taxon>Pseudomonadati</taxon>
        <taxon>Pseudomonadota</taxon>
        <taxon>Alphaproteobacteria</taxon>
        <taxon>Hyphomicrobiales</taxon>
        <taxon>Rhizobiaceae</taxon>
        <taxon>Rhizobium/Agrobacterium group</taxon>
        <taxon>Rhizobium</taxon>
    </lineage>
</organism>
<proteinExistence type="predicted"/>
<sequence length="207" mass="23855">MKDIGFVTSSDGAHLQCYQDFKAYLDEEIYLPMLGNVDLTGFKAIVVPDFSNQALLQRHARQLNDYLAQGGFLIVFEPNRMDEWLDVVSVQWFSRETEDWKWWMRPSGRMEAYQPEPRHSMAKAIPLADMCWHFFGAFRFAEGATPILNLDNDEGCLMYDQPLAGGGRLIASTIDPHTHHGRRFMPATTRFLNGFYPWLKAEVQGRD</sequence>
<keyword evidence="2" id="KW-1185">Reference proteome</keyword>